<name>A0ABW9HH58_9ACTN</name>
<keyword evidence="2" id="KW-1185">Reference proteome</keyword>
<reference evidence="1 2" key="1">
    <citation type="submission" date="2024-12" db="EMBL/GenBank/DDBJ databases">
        <title>Forecasting of Potato common scab and diversities of Pathogenic streptomyces spp. in china.</title>
        <authorList>
            <person name="Handique U."/>
            <person name="Wu J."/>
        </authorList>
    </citation>
    <scope>NUCLEOTIDE SEQUENCE [LARGE SCALE GENOMIC DNA]</scope>
    <source>
        <strain evidence="1 2">ZRIMU1530</strain>
    </source>
</reference>
<dbReference type="EMBL" id="JBJVNI010000001">
    <property type="protein sequence ID" value="MFM9607387.1"/>
    <property type="molecule type" value="Genomic_DNA"/>
</dbReference>
<sequence>MQPEVSEAYRGAVGRLAGPDIREHRAALRELEALAQAHPAQRQAVADAVCAYLRAPVVRAAEQAAAVATLADLTRRPTTDDADCLDVDLTGAVLPDVGFSGCRFGRARFTDAHFRGVSVFDGARFAGEALFERAVFEGDACFAGARFGGVAVFGRTRFRAGADFSGALFRELAWFGRGEETLPEDEEAWEEAERWRPVVRDELNEDDPLWPVAVPEEDYQSWEEGGDGARFHRRVSFAYARFEAAAWFWKARFGGEAVFHASVFGGRVHLVQPAADLTGARLSDTAGGEDQVWPFGWTTADHGGDLVPDESVAPYHRQLADPGTRLTGLRLLGELGDSKPELRQRIADTVCAYLRTPLPFDLRTLTPSQSDDVRTRQEAQRLLAGRTRPSPGRPLWEDLHLRLSGATLIDFDARACRLAYGDFTGTQFHGRTTFAGAAFGHVSFTLPHTRDGRASFHGPADFSDALLPHGPLHHCLFHTDSSVRATGTAQDLVRTLLGARTAPAPADLTTAFRAALLAAGSQTPDNLAAAQHLEYGTVPGPSYAPERERSGLKLTGTDILVSDLAWRIEDLPIPPSVTEALPGLTSEQWSAATRVITLLLSALETD</sequence>
<evidence type="ECO:0000313" key="2">
    <source>
        <dbReference type="Proteomes" id="UP001631957"/>
    </source>
</evidence>
<dbReference type="Gene3D" id="2.160.20.80">
    <property type="entry name" value="E3 ubiquitin-protein ligase SopA"/>
    <property type="match status" value="1"/>
</dbReference>
<organism evidence="1 2">
    <name type="scientific">Streptomyces niveiscabiei</name>
    <dbReference type="NCBI Taxonomy" id="164115"/>
    <lineage>
        <taxon>Bacteria</taxon>
        <taxon>Bacillati</taxon>
        <taxon>Actinomycetota</taxon>
        <taxon>Actinomycetes</taxon>
        <taxon>Kitasatosporales</taxon>
        <taxon>Streptomycetaceae</taxon>
        <taxon>Streptomyces</taxon>
    </lineage>
</organism>
<protein>
    <submittedName>
        <fullName evidence="1">Pentapeptide repeat-containing protein</fullName>
    </submittedName>
</protein>
<dbReference type="SUPFAM" id="SSF141571">
    <property type="entry name" value="Pentapeptide repeat-like"/>
    <property type="match status" value="1"/>
</dbReference>
<dbReference type="Pfam" id="PF00805">
    <property type="entry name" value="Pentapeptide"/>
    <property type="match status" value="1"/>
</dbReference>
<gene>
    <name evidence="1" type="ORF">ACKI18_01540</name>
</gene>
<accession>A0ABW9HH58</accession>
<dbReference type="Pfam" id="PF13576">
    <property type="entry name" value="Pentapeptide_3"/>
    <property type="match status" value="1"/>
</dbReference>
<dbReference type="RefSeq" id="WP_409120147.1">
    <property type="nucleotide sequence ID" value="NZ_JBJVNI010000001.1"/>
</dbReference>
<dbReference type="InterPro" id="IPR001646">
    <property type="entry name" value="5peptide_repeat"/>
</dbReference>
<comment type="caution">
    <text evidence="1">The sequence shown here is derived from an EMBL/GenBank/DDBJ whole genome shotgun (WGS) entry which is preliminary data.</text>
</comment>
<evidence type="ECO:0000313" key="1">
    <source>
        <dbReference type="EMBL" id="MFM9607387.1"/>
    </source>
</evidence>
<dbReference type="Proteomes" id="UP001631957">
    <property type="component" value="Unassembled WGS sequence"/>
</dbReference>
<proteinExistence type="predicted"/>